<dbReference type="PIRSF" id="PIRSF004810">
    <property type="entry name" value="ChrA"/>
    <property type="match status" value="1"/>
</dbReference>
<feature type="transmembrane region" description="Helical" evidence="7">
    <location>
        <begin position="379"/>
        <end position="408"/>
    </location>
</feature>
<feature type="transmembrane region" description="Helical" evidence="7">
    <location>
        <begin position="84"/>
        <end position="104"/>
    </location>
</feature>
<name>A0ABQ6LN06_9RHOB</name>
<dbReference type="PANTHER" id="PTHR33567:SF3">
    <property type="entry name" value="CHROMATE ION TRANSPORTER (EUROFUNG)"/>
    <property type="match status" value="1"/>
</dbReference>
<keyword evidence="6 7" id="KW-0472">Membrane</keyword>
<keyword evidence="4 7" id="KW-0812">Transmembrane</keyword>
<dbReference type="EMBL" id="BSYI01000034">
    <property type="protein sequence ID" value="GMG84372.1"/>
    <property type="molecule type" value="Genomic_DNA"/>
</dbReference>
<sequence>MKHADPAPRLAEALPIYVKIGLLSFGGPAGQIALMQGELVERRGWVPAASFDRGLAFSMMLPGPEAQQLATWLGWRLHGLKGGIAAGLAFILPGMALMIGLAWVAAAHGAVPWVAAIFAGIQPVVIAVVLQAMRKLSGRALGSPWHWALAVAAFAAIWGLGAPFPLIVALAALAGLALPHGAAEAPAPDAPRGLWRHFLATLLGFALLILGVFGASLALFGTEPVLDVAELFLTAAFVTFGGAYAVLPFVADQAVESYGWLTPAEMLNGLAIAEATPGPLILVNTYAGFFAGWTGTESAGLGVAAALLATFYTFAPSFMLILAFAPAVERLHRIGWARRALAGVSAAVVGVIANLAVYLGEAAFLPAGPAAPDWAKIVLFAVALPLVFWWRIGVLWLVAGGCLAGLGLHAAGLL</sequence>
<evidence type="ECO:0000313" key="9">
    <source>
        <dbReference type="Proteomes" id="UP001239909"/>
    </source>
</evidence>
<evidence type="ECO:0000256" key="7">
    <source>
        <dbReference type="SAM" id="Phobius"/>
    </source>
</evidence>
<keyword evidence="3" id="KW-1003">Cell membrane</keyword>
<dbReference type="Pfam" id="PF02417">
    <property type="entry name" value="Chromate_transp"/>
    <property type="match status" value="2"/>
</dbReference>
<comment type="similarity">
    <text evidence="2">Belongs to the chromate ion transporter (CHR) (TC 2.A.51) family.</text>
</comment>
<keyword evidence="5 7" id="KW-1133">Transmembrane helix</keyword>
<evidence type="ECO:0000313" key="8">
    <source>
        <dbReference type="EMBL" id="GMG84372.1"/>
    </source>
</evidence>
<dbReference type="PANTHER" id="PTHR33567">
    <property type="entry name" value="CHROMATE ION TRANSPORTER (EUROFUNG)"/>
    <property type="match status" value="1"/>
</dbReference>
<feature type="transmembrane region" description="Helical" evidence="7">
    <location>
        <begin position="231"/>
        <end position="251"/>
    </location>
</feature>
<feature type="transmembrane region" description="Helical" evidence="7">
    <location>
        <begin position="110"/>
        <end position="133"/>
    </location>
</feature>
<feature type="transmembrane region" description="Helical" evidence="7">
    <location>
        <begin position="303"/>
        <end position="328"/>
    </location>
</feature>
<feature type="transmembrane region" description="Helical" evidence="7">
    <location>
        <begin position="340"/>
        <end position="359"/>
    </location>
</feature>
<evidence type="ECO:0000256" key="5">
    <source>
        <dbReference type="ARBA" id="ARBA00022989"/>
    </source>
</evidence>
<organism evidence="8 9">
    <name type="scientific">Paralimibaculum aggregatum</name>
    <dbReference type="NCBI Taxonomy" id="3036245"/>
    <lineage>
        <taxon>Bacteria</taxon>
        <taxon>Pseudomonadati</taxon>
        <taxon>Pseudomonadota</taxon>
        <taxon>Alphaproteobacteria</taxon>
        <taxon>Rhodobacterales</taxon>
        <taxon>Paracoccaceae</taxon>
        <taxon>Paralimibaculum</taxon>
    </lineage>
</organism>
<accession>A0ABQ6LN06</accession>
<comment type="subcellular location">
    <subcellularLocation>
        <location evidence="1">Cell membrane</location>
        <topology evidence="1">Multi-pass membrane protein</topology>
    </subcellularLocation>
</comment>
<dbReference type="NCBIfam" id="TIGR00937">
    <property type="entry name" value="2A51"/>
    <property type="match status" value="1"/>
</dbReference>
<dbReference type="RefSeq" id="WP_285673411.1">
    <property type="nucleotide sequence ID" value="NZ_BSYI01000034.1"/>
</dbReference>
<evidence type="ECO:0000256" key="4">
    <source>
        <dbReference type="ARBA" id="ARBA00022692"/>
    </source>
</evidence>
<comment type="caution">
    <text evidence="8">The sequence shown here is derived from an EMBL/GenBank/DDBJ whole genome shotgun (WGS) entry which is preliminary data.</text>
</comment>
<keyword evidence="9" id="KW-1185">Reference proteome</keyword>
<protein>
    <submittedName>
        <fullName evidence="8">Chromate efflux transporter</fullName>
    </submittedName>
</protein>
<feature type="transmembrane region" description="Helical" evidence="7">
    <location>
        <begin position="145"/>
        <end position="178"/>
    </location>
</feature>
<evidence type="ECO:0000256" key="2">
    <source>
        <dbReference type="ARBA" id="ARBA00005262"/>
    </source>
</evidence>
<proteinExistence type="inferred from homology"/>
<dbReference type="InterPro" id="IPR003370">
    <property type="entry name" value="Chromate_transpt"/>
</dbReference>
<feature type="transmembrane region" description="Helical" evidence="7">
    <location>
        <begin position="198"/>
        <end position="219"/>
    </location>
</feature>
<evidence type="ECO:0000256" key="1">
    <source>
        <dbReference type="ARBA" id="ARBA00004651"/>
    </source>
</evidence>
<gene>
    <name evidence="8" type="primary">chrA</name>
    <name evidence="8" type="ORF">LNKW23_35870</name>
</gene>
<dbReference type="Proteomes" id="UP001239909">
    <property type="component" value="Unassembled WGS sequence"/>
</dbReference>
<evidence type="ECO:0000256" key="3">
    <source>
        <dbReference type="ARBA" id="ARBA00022475"/>
    </source>
</evidence>
<dbReference type="InterPro" id="IPR014047">
    <property type="entry name" value="Chr_Tranpt_l_chain"/>
</dbReference>
<evidence type="ECO:0000256" key="6">
    <source>
        <dbReference type="ARBA" id="ARBA00023136"/>
    </source>
</evidence>
<reference evidence="8 9" key="1">
    <citation type="submission" date="2023-04" db="EMBL/GenBank/DDBJ databases">
        <title>Marinoamorphus aggregata gen. nov., sp. Nov., isolate from tissue of brittle star Ophioplocus japonicus.</title>
        <authorList>
            <person name="Kawano K."/>
            <person name="Sawayama S."/>
            <person name="Nakagawa S."/>
        </authorList>
    </citation>
    <scope>NUCLEOTIDE SEQUENCE [LARGE SCALE GENOMIC DNA]</scope>
    <source>
        <strain evidence="8 9">NKW23</strain>
    </source>
</reference>